<feature type="compositionally biased region" description="Basic and acidic residues" evidence="1">
    <location>
        <begin position="238"/>
        <end position="249"/>
    </location>
</feature>
<proteinExistence type="predicted"/>
<reference evidence="2 3" key="1">
    <citation type="submission" date="2019-09" db="EMBL/GenBank/DDBJ databases">
        <title>The hologenome of the rock-dwelling lichen Lasallia pustulata.</title>
        <authorList>
            <person name="Greshake Tzovaras B."/>
            <person name="Segers F."/>
            <person name="Bicker A."/>
            <person name="Dal Grande F."/>
            <person name="Otte J."/>
            <person name="Hankeln T."/>
            <person name="Schmitt I."/>
            <person name="Ebersberger I."/>
        </authorList>
    </citation>
    <scope>NUCLEOTIDE SEQUENCE [LARGE SCALE GENOMIC DNA]</scope>
    <source>
        <strain evidence="2">A1-1</strain>
    </source>
</reference>
<name>A0A5M8PP99_9LECA</name>
<evidence type="ECO:0000313" key="3">
    <source>
        <dbReference type="Proteomes" id="UP000324767"/>
    </source>
</evidence>
<dbReference type="AlphaFoldDB" id="A0A5M8PP99"/>
<accession>A0A5M8PP99</accession>
<dbReference type="EMBL" id="VXIT01000008">
    <property type="protein sequence ID" value="KAA6410750.1"/>
    <property type="molecule type" value="Genomic_DNA"/>
</dbReference>
<protein>
    <submittedName>
        <fullName evidence="2">Uncharacterized protein</fullName>
    </submittedName>
</protein>
<feature type="region of interest" description="Disordered" evidence="1">
    <location>
        <begin position="228"/>
        <end position="270"/>
    </location>
</feature>
<organism evidence="2 3">
    <name type="scientific">Lasallia pustulata</name>
    <dbReference type="NCBI Taxonomy" id="136370"/>
    <lineage>
        <taxon>Eukaryota</taxon>
        <taxon>Fungi</taxon>
        <taxon>Dikarya</taxon>
        <taxon>Ascomycota</taxon>
        <taxon>Pezizomycotina</taxon>
        <taxon>Lecanoromycetes</taxon>
        <taxon>OSLEUM clade</taxon>
        <taxon>Umbilicariomycetidae</taxon>
        <taxon>Umbilicariales</taxon>
        <taxon>Umbilicariaceae</taxon>
        <taxon>Lasallia</taxon>
    </lineage>
</organism>
<gene>
    <name evidence="2" type="ORF">FRX48_05060</name>
</gene>
<dbReference type="OrthoDB" id="3595072at2759"/>
<evidence type="ECO:0000256" key="1">
    <source>
        <dbReference type="SAM" id="MobiDB-lite"/>
    </source>
</evidence>
<dbReference type="Proteomes" id="UP000324767">
    <property type="component" value="Unassembled WGS sequence"/>
</dbReference>
<comment type="caution">
    <text evidence="2">The sequence shown here is derived from an EMBL/GenBank/DDBJ whole genome shotgun (WGS) entry which is preliminary data.</text>
</comment>
<sequence length="415" mass="46993">MRADSSTSSKARAILRGLTGQNELDIVQNLEQVTAAGSQGLFEHMMTGLCPGSDSGVKMSHLVSPGLDKLAFEVSKPGFLQVFRQNGTEHPSLCARGTTNAHNLERECSEHAYPAKVSLRLVPHKAEPYPEVLMERGYTNDIEQWHSKTVHFVSTVEDNDLREKGKKLERLLMGEEQVNFQYFGGEDFEDLAKDIVRDIQDHLRANGVYVRKGHGVRISQSLADVVKNDLPWPEDDDNHPPPKPKRDPQLQEPIQPPQPRDHEFQPVCTQGQADEQIPPCVVNPIPNYRIPHLLPSPYQILQDFKKDKNHGHGRELAALAKMYTSDDNKYGGSPTESLNYKFTIFIDQCKKAEIPSALLPMAFPTMLRSMALEYYYSSCQSVNLTASQLLERFQAHFEGEEHRHNMLREWNSVNL</sequence>
<evidence type="ECO:0000313" key="2">
    <source>
        <dbReference type="EMBL" id="KAA6410750.1"/>
    </source>
</evidence>